<dbReference type="InterPro" id="IPR018247">
    <property type="entry name" value="EF_Hand_1_Ca_BS"/>
</dbReference>
<dbReference type="EMBL" id="JAQQKW010000004">
    <property type="protein sequence ID" value="MDC7694212.1"/>
    <property type="molecule type" value="Genomic_DNA"/>
</dbReference>
<accession>A0ABT5IE20</accession>
<protein>
    <submittedName>
        <fullName evidence="1">Uncharacterized protein</fullName>
    </submittedName>
</protein>
<evidence type="ECO:0000313" key="1">
    <source>
        <dbReference type="EMBL" id="MDC7694212.1"/>
    </source>
</evidence>
<dbReference type="RefSeq" id="WP_272740931.1">
    <property type="nucleotide sequence ID" value="NZ_JAQQKW010000004.1"/>
</dbReference>
<dbReference type="PROSITE" id="PS00018">
    <property type="entry name" value="EF_HAND_1"/>
    <property type="match status" value="1"/>
</dbReference>
<keyword evidence="2" id="KW-1185">Reference proteome</keyword>
<comment type="caution">
    <text evidence="1">The sequence shown here is derived from an EMBL/GenBank/DDBJ whole genome shotgun (WGS) entry which is preliminary data.</text>
</comment>
<sequence>MSLPQTYVDGFFVEWEAGEYKARVAMLNGRSKTSKVFGVRKPKAQPADEKATARRPQAVRERLERTVRQTSEVVVKIYSSCKRLKQIGRHIDYISRRGELEIEDQDGDRLMGREDVKAVVEEWRDGGIEVLEGKSDRRGTLNIVFSMPAETDEVSLKRALRAFAKRTFSDLPMSLPTIHHQQIRTRNLKSTRTSN</sequence>
<proteinExistence type="predicted"/>
<name>A0ABT5IE20_9CAUL</name>
<evidence type="ECO:0000313" key="2">
    <source>
        <dbReference type="Proteomes" id="UP001216595"/>
    </source>
</evidence>
<gene>
    <name evidence="1" type="ORF">PQU94_07945</name>
</gene>
<dbReference type="Proteomes" id="UP001216595">
    <property type="component" value="Unassembled WGS sequence"/>
</dbReference>
<organism evidence="1 2">
    <name type="scientific">Asticcacaulis currens</name>
    <dbReference type="NCBI Taxonomy" id="2984210"/>
    <lineage>
        <taxon>Bacteria</taxon>
        <taxon>Pseudomonadati</taxon>
        <taxon>Pseudomonadota</taxon>
        <taxon>Alphaproteobacteria</taxon>
        <taxon>Caulobacterales</taxon>
        <taxon>Caulobacteraceae</taxon>
        <taxon>Asticcacaulis</taxon>
    </lineage>
</organism>
<reference evidence="1 2" key="1">
    <citation type="submission" date="2023-01" db="EMBL/GenBank/DDBJ databases">
        <title>Novel species of the genus Asticcacaulis isolated from rivers.</title>
        <authorList>
            <person name="Lu H."/>
        </authorList>
    </citation>
    <scope>NUCLEOTIDE SEQUENCE [LARGE SCALE GENOMIC DNA]</scope>
    <source>
        <strain evidence="1 2">DXS10W</strain>
    </source>
</reference>